<dbReference type="Proteomes" id="UP000295662">
    <property type="component" value="Unassembled WGS sequence"/>
</dbReference>
<dbReference type="PANTHER" id="PTHR42760:SF133">
    <property type="entry name" value="3-OXOACYL-[ACYL-CARRIER-PROTEIN] REDUCTASE"/>
    <property type="match status" value="1"/>
</dbReference>
<dbReference type="RefSeq" id="WP_133797345.1">
    <property type="nucleotide sequence ID" value="NZ_SOCA01000013.1"/>
</dbReference>
<comment type="similarity">
    <text evidence="1">Belongs to the short-chain dehydrogenases/reductases (SDR) family.</text>
</comment>
<dbReference type="PRINTS" id="PR00081">
    <property type="entry name" value="GDHRDH"/>
</dbReference>
<evidence type="ECO:0000313" key="4">
    <source>
        <dbReference type="Proteomes" id="UP000295662"/>
    </source>
</evidence>
<evidence type="ECO:0000256" key="2">
    <source>
        <dbReference type="ARBA" id="ARBA00023002"/>
    </source>
</evidence>
<dbReference type="GO" id="GO:0048038">
    <property type="term" value="F:quinone binding"/>
    <property type="evidence" value="ECO:0007669"/>
    <property type="project" value="TreeGrafter"/>
</dbReference>
<protein>
    <submittedName>
        <fullName evidence="3">NAD(P)-dependent dehydrogenase (Short-subunit alcohol dehydrogenase family)</fullName>
    </submittedName>
</protein>
<dbReference type="GO" id="GO:0016616">
    <property type="term" value="F:oxidoreductase activity, acting on the CH-OH group of donors, NAD or NADP as acceptor"/>
    <property type="evidence" value="ECO:0007669"/>
    <property type="project" value="TreeGrafter"/>
</dbReference>
<dbReference type="GO" id="GO:0006633">
    <property type="term" value="P:fatty acid biosynthetic process"/>
    <property type="evidence" value="ECO:0007669"/>
    <property type="project" value="TreeGrafter"/>
</dbReference>
<organism evidence="3 4">
    <name type="scientific">Prosthecobacter fusiformis</name>
    <dbReference type="NCBI Taxonomy" id="48464"/>
    <lineage>
        <taxon>Bacteria</taxon>
        <taxon>Pseudomonadati</taxon>
        <taxon>Verrucomicrobiota</taxon>
        <taxon>Verrucomicrobiia</taxon>
        <taxon>Verrucomicrobiales</taxon>
        <taxon>Verrucomicrobiaceae</taxon>
        <taxon>Prosthecobacter</taxon>
    </lineage>
</organism>
<gene>
    <name evidence="3" type="ORF">EI77_04373</name>
</gene>
<dbReference type="AlphaFoldDB" id="A0A4V3FE06"/>
<reference evidence="3 4" key="1">
    <citation type="submission" date="2019-03" db="EMBL/GenBank/DDBJ databases">
        <title>Genomic Encyclopedia of Archaeal and Bacterial Type Strains, Phase II (KMG-II): from individual species to whole genera.</title>
        <authorList>
            <person name="Goeker M."/>
        </authorList>
    </citation>
    <scope>NUCLEOTIDE SEQUENCE [LARGE SCALE GENOMIC DNA]</scope>
    <source>
        <strain evidence="3 4">ATCC 25309</strain>
    </source>
</reference>
<dbReference type="InterPro" id="IPR002347">
    <property type="entry name" value="SDR_fam"/>
</dbReference>
<dbReference type="PANTHER" id="PTHR42760">
    <property type="entry name" value="SHORT-CHAIN DEHYDROGENASES/REDUCTASES FAMILY MEMBER"/>
    <property type="match status" value="1"/>
</dbReference>
<name>A0A4V3FE06_9BACT</name>
<dbReference type="Gene3D" id="3.40.50.720">
    <property type="entry name" value="NAD(P)-binding Rossmann-like Domain"/>
    <property type="match status" value="1"/>
</dbReference>
<keyword evidence="4" id="KW-1185">Reference proteome</keyword>
<dbReference type="PRINTS" id="PR00080">
    <property type="entry name" value="SDRFAMILY"/>
</dbReference>
<comment type="caution">
    <text evidence="3">The sequence shown here is derived from an EMBL/GenBank/DDBJ whole genome shotgun (WGS) entry which is preliminary data.</text>
</comment>
<sequence>MSARYDVEGLVVVVMGGTTGLGLSAAQALVANGAKVVVTSRSEANVQAALDSLGENARGFAADASLPETAERAVALAVEAFGRLDALYHVAGGSGRAKGDGPLHEITDEGLRYTLDLNLTSLIASNRAAVKQFMKQGGGGCILNMGSVLGWSPSPEFFASHAYAAAKAGIVGFSRSIASYYAPQNIRVNVIAPALVETPMSQRAVGNEAIVQFVAAKQPLDGGRVGSPADVEGAALFLLSRAAQFITGQVLAVDGGWTVSEGREAPNKKN</sequence>
<evidence type="ECO:0000256" key="1">
    <source>
        <dbReference type="ARBA" id="ARBA00006484"/>
    </source>
</evidence>
<dbReference type="EMBL" id="SOCA01000013">
    <property type="protein sequence ID" value="TDU64050.1"/>
    <property type="molecule type" value="Genomic_DNA"/>
</dbReference>
<dbReference type="Pfam" id="PF13561">
    <property type="entry name" value="adh_short_C2"/>
    <property type="match status" value="1"/>
</dbReference>
<dbReference type="OrthoDB" id="9803333at2"/>
<dbReference type="InterPro" id="IPR036291">
    <property type="entry name" value="NAD(P)-bd_dom_sf"/>
</dbReference>
<keyword evidence="2" id="KW-0560">Oxidoreductase</keyword>
<proteinExistence type="inferred from homology"/>
<evidence type="ECO:0000313" key="3">
    <source>
        <dbReference type="EMBL" id="TDU64050.1"/>
    </source>
</evidence>
<dbReference type="FunFam" id="3.40.50.720:FF:000084">
    <property type="entry name" value="Short-chain dehydrogenase reductase"/>
    <property type="match status" value="1"/>
</dbReference>
<dbReference type="CDD" id="cd05233">
    <property type="entry name" value="SDR_c"/>
    <property type="match status" value="1"/>
</dbReference>
<accession>A0A4V3FE06</accession>
<dbReference type="SUPFAM" id="SSF51735">
    <property type="entry name" value="NAD(P)-binding Rossmann-fold domains"/>
    <property type="match status" value="1"/>
</dbReference>